<feature type="domain" description="HTH deoR-type" evidence="4">
    <location>
        <begin position="9"/>
        <end position="53"/>
    </location>
</feature>
<keyword evidence="1" id="KW-0805">Transcription regulation</keyword>
<sequence>MTVAQKSTKDKILNLIKKEGSLTVNELTSHLNITHMAVRKHLTSLEKDGFILSSELKQPMGRPLQIYFLSQKAAEYFPKNYEGMSVDFLNDIKELHGEETIDLLFKKREARLSTEYKNRMQNKHHSFEKLNEMVNIQNEKGYMAELLKIDDNTYELTEYNCPILSVAKEYKVACRCETAMFKEVIGTDNINRTCCQTEGDRHCKFLIKIS</sequence>
<proteinExistence type="predicted"/>
<evidence type="ECO:0000313" key="5">
    <source>
        <dbReference type="EMBL" id="TXC89781.1"/>
    </source>
</evidence>
<protein>
    <submittedName>
        <fullName evidence="5">Transcriptional regulator</fullName>
    </submittedName>
</protein>
<dbReference type="GO" id="GO:0003677">
    <property type="term" value="F:DNA binding"/>
    <property type="evidence" value="ECO:0007669"/>
    <property type="project" value="UniProtKB-KW"/>
</dbReference>
<dbReference type="InterPro" id="IPR001034">
    <property type="entry name" value="DeoR_HTH"/>
</dbReference>
<dbReference type="RefSeq" id="WP_146949579.1">
    <property type="nucleotide sequence ID" value="NZ_VOQF01000008.1"/>
</dbReference>
<dbReference type="GO" id="GO:0003700">
    <property type="term" value="F:DNA-binding transcription factor activity"/>
    <property type="evidence" value="ECO:0007669"/>
    <property type="project" value="InterPro"/>
</dbReference>
<name>A0A5C6VWZ8_9BACI</name>
<accession>A0A5C6VWZ8</accession>
<dbReference type="SMART" id="SM00420">
    <property type="entry name" value="HTH_DEOR"/>
    <property type="match status" value="1"/>
</dbReference>
<evidence type="ECO:0000256" key="1">
    <source>
        <dbReference type="ARBA" id="ARBA00023015"/>
    </source>
</evidence>
<evidence type="ECO:0000259" key="4">
    <source>
        <dbReference type="SMART" id="SM00420"/>
    </source>
</evidence>
<dbReference type="CDD" id="cd00090">
    <property type="entry name" value="HTH_ARSR"/>
    <property type="match status" value="1"/>
</dbReference>
<dbReference type="Proteomes" id="UP000321363">
    <property type="component" value="Unassembled WGS sequence"/>
</dbReference>
<evidence type="ECO:0000256" key="2">
    <source>
        <dbReference type="ARBA" id="ARBA00023125"/>
    </source>
</evidence>
<keyword evidence="2" id="KW-0238">DNA-binding</keyword>
<dbReference type="Gene3D" id="1.10.10.10">
    <property type="entry name" value="Winged helix-like DNA-binding domain superfamily/Winged helix DNA-binding domain"/>
    <property type="match status" value="1"/>
</dbReference>
<dbReference type="InterPro" id="IPR036390">
    <property type="entry name" value="WH_DNA-bd_sf"/>
</dbReference>
<dbReference type="PANTHER" id="PTHR38600">
    <property type="entry name" value="TRANSCRIPTIONAL REGULATORY PROTEIN"/>
    <property type="match status" value="1"/>
</dbReference>
<organism evidence="5 6">
    <name type="scientific">Metabacillus litoralis</name>
    <dbReference type="NCBI Taxonomy" id="152268"/>
    <lineage>
        <taxon>Bacteria</taxon>
        <taxon>Bacillati</taxon>
        <taxon>Bacillota</taxon>
        <taxon>Bacilli</taxon>
        <taxon>Bacillales</taxon>
        <taxon>Bacillaceae</taxon>
        <taxon>Metabacillus</taxon>
    </lineage>
</organism>
<dbReference type="OrthoDB" id="155998at2"/>
<dbReference type="EMBL" id="VOQF01000008">
    <property type="protein sequence ID" value="TXC89781.1"/>
    <property type="molecule type" value="Genomic_DNA"/>
</dbReference>
<comment type="caution">
    <text evidence="5">The sequence shown here is derived from an EMBL/GenBank/DDBJ whole genome shotgun (WGS) entry which is preliminary data.</text>
</comment>
<reference evidence="5 6" key="1">
    <citation type="journal article" date="2005" name="Int. J. Syst. Evol. Microbiol.">
        <title>Bacillus litoralis sp. nov., isolated from a tidal flat of the Yellow Sea in Korea.</title>
        <authorList>
            <person name="Yoon J.H."/>
            <person name="Oh T.K."/>
        </authorList>
    </citation>
    <scope>NUCLEOTIDE SEQUENCE [LARGE SCALE GENOMIC DNA]</scope>
    <source>
        <strain evidence="5 6">SW-211</strain>
    </source>
</reference>
<dbReference type="Pfam" id="PF13412">
    <property type="entry name" value="HTH_24"/>
    <property type="match status" value="1"/>
</dbReference>
<dbReference type="AlphaFoldDB" id="A0A5C6VWZ8"/>
<dbReference type="PANTHER" id="PTHR38600:SF2">
    <property type="entry name" value="SLL0088 PROTEIN"/>
    <property type="match status" value="1"/>
</dbReference>
<evidence type="ECO:0000256" key="3">
    <source>
        <dbReference type="ARBA" id="ARBA00023163"/>
    </source>
</evidence>
<keyword evidence="3" id="KW-0804">Transcription</keyword>
<evidence type="ECO:0000313" key="6">
    <source>
        <dbReference type="Proteomes" id="UP000321363"/>
    </source>
</evidence>
<gene>
    <name evidence="5" type="ORF">FS935_15570</name>
</gene>
<dbReference type="SUPFAM" id="SSF46785">
    <property type="entry name" value="Winged helix' DNA-binding domain"/>
    <property type="match status" value="1"/>
</dbReference>
<dbReference type="InterPro" id="IPR011991">
    <property type="entry name" value="ArsR-like_HTH"/>
</dbReference>
<keyword evidence="6" id="KW-1185">Reference proteome</keyword>
<dbReference type="InterPro" id="IPR036388">
    <property type="entry name" value="WH-like_DNA-bd_sf"/>
</dbReference>